<evidence type="ECO:0000313" key="2">
    <source>
        <dbReference type="Proteomes" id="UP000022910"/>
    </source>
</evidence>
<protein>
    <submittedName>
        <fullName evidence="1">Uncharacterized protein</fullName>
    </submittedName>
</protein>
<reference evidence="1 2" key="1">
    <citation type="submission" date="2014-02" db="EMBL/GenBank/DDBJ databases">
        <title>Single nucleus genome sequencing reveals high similarity among nuclei of an endomycorrhizal fungus.</title>
        <authorList>
            <person name="Lin K."/>
            <person name="Geurts R."/>
            <person name="Zhang Z."/>
            <person name="Limpens E."/>
            <person name="Saunders D.G."/>
            <person name="Mu D."/>
            <person name="Pang E."/>
            <person name="Cao H."/>
            <person name="Cha H."/>
            <person name="Lin T."/>
            <person name="Zhou Q."/>
            <person name="Shang Y."/>
            <person name="Li Y."/>
            <person name="Ivanov S."/>
            <person name="Sharma T."/>
            <person name="Velzen R.V."/>
            <person name="Ruijter N.D."/>
            <person name="Aanen D.K."/>
            <person name="Win J."/>
            <person name="Kamoun S."/>
            <person name="Bisseling T."/>
            <person name="Huang S."/>
        </authorList>
    </citation>
    <scope>NUCLEOTIDE SEQUENCE [LARGE SCALE GENOMIC DNA]</scope>
    <source>
        <strain evidence="2">DAOM197198w</strain>
    </source>
</reference>
<keyword evidence="2" id="KW-1185">Reference proteome</keyword>
<dbReference type="Proteomes" id="UP000022910">
    <property type="component" value="Unassembled WGS sequence"/>
</dbReference>
<gene>
    <name evidence="1" type="ORF">RirG_221320</name>
</gene>
<dbReference type="EMBL" id="JEMT01027931">
    <property type="protein sequence ID" value="EXX55867.1"/>
    <property type="molecule type" value="Genomic_DNA"/>
</dbReference>
<evidence type="ECO:0000313" key="1">
    <source>
        <dbReference type="EMBL" id="EXX55867.1"/>
    </source>
</evidence>
<proteinExistence type="predicted"/>
<organism evidence="1 2">
    <name type="scientific">Rhizophagus irregularis (strain DAOM 197198w)</name>
    <name type="common">Glomus intraradices</name>
    <dbReference type="NCBI Taxonomy" id="1432141"/>
    <lineage>
        <taxon>Eukaryota</taxon>
        <taxon>Fungi</taxon>
        <taxon>Fungi incertae sedis</taxon>
        <taxon>Mucoromycota</taxon>
        <taxon>Glomeromycotina</taxon>
        <taxon>Glomeromycetes</taxon>
        <taxon>Glomerales</taxon>
        <taxon>Glomeraceae</taxon>
        <taxon>Rhizophagus</taxon>
    </lineage>
</organism>
<comment type="caution">
    <text evidence="1">The sequence shown here is derived from an EMBL/GenBank/DDBJ whole genome shotgun (WGS) entry which is preliminary data.</text>
</comment>
<dbReference type="HOGENOM" id="CLU_032068_0_0_1"/>
<dbReference type="AlphaFoldDB" id="A0A015IFC1"/>
<dbReference type="OrthoDB" id="270318at2759"/>
<accession>A0A015IFC1</accession>
<sequence>MQSLYYELRIIIFKYVDTPISLILTDRKWYAITQDPYARAEWLIYKYGKTHAIFHAVRLGSDFITVGLVRNLLVRNAIISRYFIQRLLMSIGSEGSWTSNLPSPIFTQLIIEGYNRDLVVKGNDMELFHYLSDPADTLTSINDDPQKLFQNLNTIEYHIQLIQDRSQDDYPPKDGYENSRQLNVIARAILIYPDLVYMWKEIGYYEICSDVNDLVMQGAFLTLFPPTPPTNWIIPDIDFVVTRLRQLLAVGFQLTRVVMEETFHLFKLRLNEIGDLLISSFQVIRNESKFAIVRSCLIKTLKPERDHENFNLLEFLINEIDQPAETALKYVLNHYNVAFKYDANSIKLSKMRSLSVNSSFYDWVLKEYGPNSRITQQCFDDILESRIWIDLKLQENPERDIPEHLTLQAFNSICSIYQKYCNDKVPFKANYFPYLKLVKNEEIIGRFSKILSGLELNIKLPYDINYEYNRSEVNNNQIMTN</sequence>
<name>A0A015IFC1_RHIIW</name>
<dbReference type="STRING" id="1432141.A0A015IFC1"/>